<dbReference type="AlphaFoldDB" id="A0A1M2V3T4"/>
<dbReference type="Gene3D" id="3.30.560.10">
    <property type="entry name" value="Glucose Oxidase, domain 3"/>
    <property type="match status" value="1"/>
</dbReference>
<feature type="binding site" evidence="6">
    <location>
        <position position="270"/>
    </location>
    <ligand>
        <name>FAD</name>
        <dbReference type="ChEBI" id="CHEBI:57692"/>
    </ligand>
</feature>
<feature type="domain" description="Glucose-methanol-choline oxidoreductase N-terminal" evidence="8">
    <location>
        <begin position="312"/>
        <end position="326"/>
    </location>
</feature>
<dbReference type="InterPro" id="IPR007867">
    <property type="entry name" value="GMC_OxRtase_C"/>
</dbReference>
<dbReference type="Proteomes" id="UP000184267">
    <property type="component" value="Unassembled WGS sequence"/>
</dbReference>
<dbReference type="SUPFAM" id="SSF54373">
    <property type="entry name" value="FAD-linked reductases, C-terminal domain"/>
    <property type="match status" value="1"/>
</dbReference>
<organism evidence="9 10">
    <name type="scientific">Trametes pubescens</name>
    <name type="common">White-rot fungus</name>
    <dbReference type="NCBI Taxonomy" id="154538"/>
    <lineage>
        <taxon>Eukaryota</taxon>
        <taxon>Fungi</taxon>
        <taxon>Dikarya</taxon>
        <taxon>Basidiomycota</taxon>
        <taxon>Agaricomycotina</taxon>
        <taxon>Agaricomycetes</taxon>
        <taxon>Polyporales</taxon>
        <taxon>Polyporaceae</taxon>
        <taxon>Trametes</taxon>
    </lineage>
</organism>
<dbReference type="InterPro" id="IPR000172">
    <property type="entry name" value="GMC_OxRdtase_N"/>
</dbReference>
<evidence type="ECO:0000256" key="4">
    <source>
        <dbReference type="ARBA" id="ARBA00022827"/>
    </source>
</evidence>
<dbReference type="PIRSF" id="PIRSF000137">
    <property type="entry name" value="Alcohol_oxidase"/>
    <property type="match status" value="1"/>
</dbReference>
<evidence type="ECO:0000256" key="5">
    <source>
        <dbReference type="PIRSR" id="PIRSR000137-1"/>
    </source>
</evidence>
<evidence type="ECO:0000256" key="1">
    <source>
        <dbReference type="ARBA" id="ARBA00001974"/>
    </source>
</evidence>
<evidence type="ECO:0000256" key="6">
    <source>
        <dbReference type="PIRSR" id="PIRSR000137-2"/>
    </source>
</evidence>
<dbReference type="OrthoDB" id="269227at2759"/>
<comment type="caution">
    <text evidence="9">The sequence shown here is derived from an EMBL/GenBank/DDBJ whole genome shotgun (WGS) entry which is preliminary data.</text>
</comment>
<keyword evidence="3" id="KW-0285">Flavoprotein</keyword>
<feature type="binding site" evidence="6">
    <location>
        <position position="124"/>
    </location>
    <ligand>
        <name>FAD</name>
        <dbReference type="ChEBI" id="CHEBI:57692"/>
    </ligand>
</feature>
<dbReference type="GO" id="GO:0016614">
    <property type="term" value="F:oxidoreductase activity, acting on CH-OH group of donors"/>
    <property type="evidence" value="ECO:0007669"/>
    <property type="project" value="InterPro"/>
</dbReference>
<dbReference type="Pfam" id="PF00732">
    <property type="entry name" value="GMC_oxred_N"/>
    <property type="match status" value="1"/>
</dbReference>
<dbReference type="Pfam" id="PF05199">
    <property type="entry name" value="GMC_oxred_C"/>
    <property type="match status" value="1"/>
</dbReference>
<keyword evidence="10" id="KW-1185">Reference proteome</keyword>
<name>A0A1M2V3T4_TRAPU</name>
<dbReference type="Gene3D" id="3.50.50.60">
    <property type="entry name" value="FAD/NAD(P)-binding domain"/>
    <property type="match status" value="1"/>
</dbReference>
<evidence type="ECO:0000256" key="7">
    <source>
        <dbReference type="SAM" id="SignalP"/>
    </source>
</evidence>
<feature type="signal peptide" evidence="7">
    <location>
        <begin position="1"/>
        <end position="29"/>
    </location>
</feature>
<reference evidence="9 10" key="1">
    <citation type="submission" date="2016-10" db="EMBL/GenBank/DDBJ databases">
        <title>Genome sequence of the basidiomycete white-rot fungus Trametes pubescens.</title>
        <authorList>
            <person name="Makela M.R."/>
            <person name="Granchi Z."/>
            <person name="Peng M."/>
            <person name="De Vries R.P."/>
            <person name="Grigoriev I."/>
            <person name="Riley R."/>
            <person name="Hilden K."/>
        </authorList>
    </citation>
    <scope>NUCLEOTIDE SEQUENCE [LARGE SCALE GENOMIC DNA]</scope>
    <source>
        <strain evidence="9 10">FBCC735</strain>
    </source>
</reference>
<feature type="chain" id="PRO_5013064133" evidence="7">
    <location>
        <begin position="30"/>
        <end position="614"/>
    </location>
</feature>
<dbReference type="PANTHER" id="PTHR11552">
    <property type="entry name" value="GLUCOSE-METHANOL-CHOLINE GMC OXIDOREDUCTASE"/>
    <property type="match status" value="1"/>
</dbReference>
<evidence type="ECO:0000256" key="2">
    <source>
        <dbReference type="ARBA" id="ARBA00010790"/>
    </source>
</evidence>
<protein>
    <submittedName>
        <fullName evidence="9">Pyranose dehydrogenase 1</fullName>
    </submittedName>
</protein>
<evidence type="ECO:0000313" key="9">
    <source>
        <dbReference type="EMBL" id="OJT02279.1"/>
    </source>
</evidence>
<keyword evidence="4 6" id="KW-0274">FAD</keyword>
<dbReference type="InterPro" id="IPR036188">
    <property type="entry name" value="FAD/NAD-bd_sf"/>
</dbReference>
<dbReference type="SUPFAM" id="SSF51905">
    <property type="entry name" value="FAD/NAD(P)-binding domain"/>
    <property type="match status" value="1"/>
</dbReference>
<dbReference type="STRING" id="154538.A0A1M2V3T4"/>
<dbReference type="OMA" id="QAATIIM"/>
<dbReference type="InterPro" id="IPR012132">
    <property type="entry name" value="GMC_OxRdtase"/>
</dbReference>
<evidence type="ECO:0000313" key="10">
    <source>
        <dbReference type="Proteomes" id="UP000184267"/>
    </source>
</evidence>
<proteinExistence type="inferred from homology"/>
<feature type="active site" description="Proton acceptor" evidence="5">
    <location>
        <position position="590"/>
    </location>
</feature>
<feature type="active site" description="Proton donor" evidence="5">
    <location>
        <position position="545"/>
    </location>
</feature>
<accession>A0A1M2V3T4</accession>
<comment type="cofactor">
    <cofactor evidence="1 6">
        <name>FAD</name>
        <dbReference type="ChEBI" id="CHEBI:57692"/>
    </cofactor>
</comment>
<sequence>MGSKFSLEDLFTLTLATIFVVQVLPQARAALFTDPSTLPNHKEYDYIIVGAGPSGSVLASRLTEEARTNVLLIEAGPNDAGQLSLEVPFLASQLQPNMQFDWNYTTVPQAGLGGRTVPYSRGRVLGGSTNFMIYTRGSKDDFDNYAALTGDDGWSWDALQPYFSKLENLVPPVDGHDTSGEILPKIHGTSGPLKISLPGAPLPSNSRVIQATQELRSEFPFNVDMSSGDPLGIGWSSGTFGGGARVSASVAYLQPVLGRRNLDILVNTTVTKLIQTGTKDGQPVFRRVLFAQSGSAPIFALKARIEVILAAGAINTPQLLMLSGIGPVQVLRSLGIKPILDLPDVGQHLADHPLVTNQFGVAQSSDDIIDNISRNATFASALLEQWLIERQGIMTLDGQTQIGWLRIPTNDSAFNGAPDPSAGRLSPHYELFVVPGFMSSRGTPAPTTGFFNTFLTALVTPTSRGSVTLASVDPFATPIVDPNFLSTPFDIAAMRFAVRSAVRFASAPAWRGFLTGPAAGFAEVDTDDDDSVDAWVRAQASTIFHPVSTARMGKCGDARGAVVNPDLTVKGARGLRIVDASVLPLIPAAHPQAAIYVFAERAADLIKSRTGSYK</sequence>
<evidence type="ECO:0000256" key="3">
    <source>
        <dbReference type="ARBA" id="ARBA00022630"/>
    </source>
</evidence>
<dbReference type="GO" id="GO:0050660">
    <property type="term" value="F:flavin adenine dinucleotide binding"/>
    <property type="evidence" value="ECO:0007669"/>
    <property type="project" value="InterPro"/>
</dbReference>
<comment type="similarity">
    <text evidence="2">Belongs to the GMC oxidoreductase family.</text>
</comment>
<keyword evidence="7" id="KW-0732">Signal</keyword>
<dbReference type="PROSITE" id="PS00624">
    <property type="entry name" value="GMC_OXRED_2"/>
    <property type="match status" value="1"/>
</dbReference>
<evidence type="ECO:0000259" key="8">
    <source>
        <dbReference type="PROSITE" id="PS00624"/>
    </source>
</evidence>
<dbReference type="EMBL" id="MNAD01001683">
    <property type="protein sequence ID" value="OJT02279.1"/>
    <property type="molecule type" value="Genomic_DNA"/>
</dbReference>
<dbReference type="PANTHER" id="PTHR11552:SF147">
    <property type="entry name" value="CHOLINE DEHYDROGENASE, MITOCHONDRIAL"/>
    <property type="match status" value="1"/>
</dbReference>
<gene>
    <name evidence="9" type="ORF">TRAPUB_7195</name>
</gene>
<feature type="binding site" evidence="6">
    <location>
        <begin position="591"/>
        <end position="592"/>
    </location>
    <ligand>
        <name>FAD</name>
        <dbReference type="ChEBI" id="CHEBI:57692"/>
    </ligand>
</feature>